<organism evidence="2 3">
    <name type="scientific">Synaphobranchus kaupii</name>
    <name type="common">Kaup's arrowtooth eel</name>
    <dbReference type="NCBI Taxonomy" id="118154"/>
    <lineage>
        <taxon>Eukaryota</taxon>
        <taxon>Metazoa</taxon>
        <taxon>Chordata</taxon>
        <taxon>Craniata</taxon>
        <taxon>Vertebrata</taxon>
        <taxon>Euteleostomi</taxon>
        <taxon>Actinopterygii</taxon>
        <taxon>Neopterygii</taxon>
        <taxon>Teleostei</taxon>
        <taxon>Anguilliformes</taxon>
        <taxon>Synaphobranchidae</taxon>
        <taxon>Synaphobranchus</taxon>
    </lineage>
</organism>
<dbReference type="AlphaFoldDB" id="A0A9Q1F1N6"/>
<evidence type="ECO:0000313" key="3">
    <source>
        <dbReference type="Proteomes" id="UP001152622"/>
    </source>
</evidence>
<dbReference type="EMBL" id="JAINUF010000009">
    <property type="protein sequence ID" value="KAJ8349347.1"/>
    <property type="molecule type" value="Genomic_DNA"/>
</dbReference>
<sequence>MAEQLETLKGLASKCLAQTHGQAPPCLSVAHGTVHHTPPDTTFELETSLEENEENEEPPAMADAQAQPSGSGSESDQSSKRKTHLLPRLKPKTWPCYRP</sequence>
<dbReference type="Proteomes" id="UP001152622">
    <property type="component" value="Chromosome 9"/>
</dbReference>
<comment type="caution">
    <text evidence="2">The sequence shown here is derived from an EMBL/GenBank/DDBJ whole genome shotgun (WGS) entry which is preliminary data.</text>
</comment>
<protein>
    <submittedName>
        <fullName evidence="2">Uncharacterized protein</fullName>
    </submittedName>
</protein>
<feature type="compositionally biased region" description="Basic residues" evidence="1">
    <location>
        <begin position="80"/>
        <end position="91"/>
    </location>
</feature>
<feature type="region of interest" description="Disordered" evidence="1">
    <location>
        <begin position="29"/>
        <end position="99"/>
    </location>
</feature>
<keyword evidence="3" id="KW-1185">Reference proteome</keyword>
<accession>A0A9Q1F1N6</accession>
<reference evidence="2" key="1">
    <citation type="journal article" date="2023" name="Science">
        <title>Genome structures resolve the early diversification of teleost fishes.</title>
        <authorList>
            <person name="Parey E."/>
            <person name="Louis A."/>
            <person name="Montfort J."/>
            <person name="Bouchez O."/>
            <person name="Roques C."/>
            <person name="Iampietro C."/>
            <person name="Lluch J."/>
            <person name="Castinel A."/>
            <person name="Donnadieu C."/>
            <person name="Desvignes T."/>
            <person name="Floi Bucao C."/>
            <person name="Jouanno E."/>
            <person name="Wen M."/>
            <person name="Mejri S."/>
            <person name="Dirks R."/>
            <person name="Jansen H."/>
            <person name="Henkel C."/>
            <person name="Chen W.J."/>
            <person name="Zahm M."/>
            <person name="Cabau C."/>
            <person name="Klopp C."/>
            <person name="Thompson A.W."/>
            <person name="Robinson-Rechavi M."/>
            <person name="Braasch I."/>
            <person name="Lecointre G."/>
            <person name="Bobe J."/>
            <person name="Postlethwait J.H."/>
            <person name="Berthelot C."/>
            <person name="Roest Crollius H."/>
            <person name="Guiguen Y."/>
        </authorList>
    </citation>
    <scope>NUCLEOTIDE SEQUENCE</scope>
    <source>
        <strain evidence="2">WJC10195</strain>
    </source>
</reference>
<evidence type="ECO:0000313" key="2">
    <source>
        <dbReference type="EMBL" id="KAJ8349347.1"/>
    </source>
</evidence>
<proteinExistence type="predicted"/>
<gene>
    <name evidence="2" type="ORF">SKAU_G00244770</name>
</gene>
<name>A0A9Q1F1N6_SYNKA</name>
<evidence type="ECO:0000256" key="1">
    <source>
        <dbReference type="SAM" id="MobiDB-lite"/>
    </source>
</evidence>
<feature type="compositionally biased region" description="Acidic residues" evidence="1">
    <location>
        <begin position="47"/>
        <end position="57"/>
    </location>
</feature>